<feature type="domain" description="Cyclodeaminase/cyclohydrolase" evidence="1">
    <location>
        <begin position="1"/>
        <end position="148"/>
    </location>
</feature>
<gene>
    <name evidence="2" type="primary">fchA_24</name>
    <name evidence="2" type="ORF">SDC9_192002</name>
</gene>
<dbReference type="AlphaFoldDB" id="A0A645HZI3"/>
<organism evidence="2">
    <name type="scientific">bioreactor metagenome</name>
    <dbReference type="NCBI Taxonomy" id="1076179"/>
    <lineage>
        <taxon>unclassified sequences</taxon>
        <taxon>metagenomes</taxon>
        <taxon>ecological metagenomes</taxon>
    </lineage>
</organism>
<keyword evidence="2" id="KW-0378">Hydrolase</keyword>
<dbReference type="EMBL" id="VSSQ01103565">
    <property type="protein sequence ID" value="MPN44437.1"/>
    <property type="molecule type" value="Genomic_DNA"/>
</dbReference>
<dbReference type="Gene3D" id="1.20.120.680">
    <property type="entry name" value="Formiminotetrahydrofolate cyclodeaminase monomer, up-and-down helical bundle"/>
    <property type="match status" value="1"/>
</dbReference>
<proteinExistence type="predicted"/>
<dbReference type="InterPro" id="IPR036178">
    <property type="entry name" value="Formintransfe-cycloase-like_sf"/>
</dbReference>
<accession>A0A645HZI3</accession>
<dbReference type="Pfam" id="PF04961">
    <property type="entry name" value="FTCD_C"/>
    <property type="match status" value="1"/>
</dbReference>
<sequence length="171" mass="18630">MVSMVGNLTIGKEKYKEVEPQAIEIVSKSADILKKLEDLTEKDISMFGSFMDVIKMPKDTDEQKGARTVAMQKALIDATDTPMEIARVCLSALELADELADYGNKGAISDVGVAAVVAEAALNSVLLSVDINVPGIKDKAYVDKVNTEKVALITKAKELREKTVLRVKERM</sequence>
<evidence type="ECO:0000313" key="2">
    <source>
        <dbReference type="EMBL" id="MPN44437.1"/>
    </source>
</evidence>
<dbReference type="EC" id="3.5.4.9" evidence="2"/>
<dbReference type="SUPFAM" id="SSF101262">
    <property type="entry name" value="Methenyltetrahydrofolate cyclohydrolase-like"/>
    <property type="match status" value="1"/>
</dbReference>
<protein>
    <submittedName>
        <fullName evidence="2">Methenyltetrahydrofolate cyclohydrolase</fullName>
        <ecNumber evidence="2">3.5.4.9</ecNumber>
    </submittedName>
</protein>
<dbReference type="InterPro" id="IPR007044">
    <property type="entry name" value="Cyclodeamin/CycHdrlase"/>
</dbReference>
<comment type="caution">
    <text evidence="2">The sequence shown here is derived from an EMBL/GenBank/DDBJ whole genome shotgun (WGS) entry which is preliminary data.</text>
</comment>
<reference evidence="2" key="1">
    <citation type="submission" date="2019-08" db="EMBL/GenBank/DDBJ databases">
        <authorList>
            <person name="Kucharzyk K."/>
            <person name="Murdoch R.W."/>
            <person name="Higgins S."/>
            <person name="Loffler F."/>
        </authorList>
    </citation>
    <scope>NUCLEOTIDE SEQUENCE</scope>
</reference>
<name>A0A645HZI3_9ZZZZ</name>
<dbReference type="GO" id="GO:0004477">
    <property type="term" value="F:methenyltetrahydrofolate cyclohydrolase activity"/>
    <property type="evidence" value="ECO:0007669"/>
    <property type="project" value="UniProtKB-EC"/>
</dbReference>
<evidence type="ECO:0000259" key="1">
    <source>
        <dbReference type="Pfam" id="PF04961"/>
    </source>
</evidence>